<dbReference type="Pfam" id="PF13561">
    <property type="entry name" value="adh_short_C2"/>
    <property type="match status" value="1"/>
</dbReference>
<protein>
    <submittedName>
        <fullName evidence="2">Short-chain dehydrogenase/reductase SDR protein</fullName>
    </submittedName>
</protein>
<name>H0FU72_RHIML</name>
<dbReference type="PANTHER" id="PTHR42879">
    <property type="entry name" value="3-OXOACYL-(ACYL-CARRIER-PROTEIN) REDUCTASE"/>
    <property type="match status" value="1"/>
</dbReference>
<comment type="similarity">
    <text evidence="1">Belongs to the short-chain dehydrogenases/reductases (SDR) family.</text>
</comment>
<dbReference type="InterPro" id="IPR036291">
    <property type="entry name" value="NAD(P)-bd_dom_sf"/>
</dbReference>
<dbReference type="InterPro" id="IPR050259">
    <property type="entry name" value="SDR"/>
</dbReference>
<dbReference type="PRINTS" id="PR01397">
    <property type="entry name" value="DHBDHDRGNASE"/>
</dbReference>
<dbReference type="SUPFAM" id="SSF51735">
    <property type="entry name" value="NAD(P)-binding Rossmann-fold domains"/>
    <property type="match status" value="1"/>
</dbReference>
<evidence type="ECO:0000256" key="1">
    <source>
        <dbReference type="ARBA" id="ARBA00006484"/>
    </source>
</evidence>
<sequence>MASETSVADFGARLAASGVMLDGAVLMPPQPHSDNDPMPDPEIWRTLFQTSFIGPLSVLKSAIAQMEPTPEAGRRCKIVIISGMSSVQVLSHYATSNVIRTAWVGEAKTLAFALGGRGIHVNTLSLGGTLSPWYRDAIGKRAANAGVSFEERLASETDNIPLKKYGTPSEVATVVEGLLSPLSDHMTGLNILHDGGFTRAY</sequence>
<dbReference type="AlphaFoldDB" id="H0FU72"/>
<dbReference type="Proteomes" id="UP000004038">
    <property type="component" value="Unassembled WGS sequence"/>
</dbReference>
<dbReference type="EMBL" id="AGVV01000004">
    <property type="protein sequence ID" value="EHK79403.1"/>
    <property type="molecule type" value="Genomic_DNA"/>
</dbReference>
<dbReference type="PANTHER" id="PTHR42879:SF6">
    <property type="entry name" value="NADPH-DEPENDENT REDUCTASE BACG"/>
    <property type="match status" value="1"/>
</dbReference>
<accession>H0FU72</accession>
<proteinExistence type="inferred from homology"/>
<dbReference type="GO" id="GO:0019290">
    <property type="term" value="P:siderophore biosynthetic process"/>
    <property type="evidence" value="ECO:0007669"/>
    <property type="project" value="InterPro"/>
</dbReference>
<gene>
    <name evidence="2" type="ORF">SM0020_03505</name>
</gene>
<dbReference type="InterPro" id="IPR002347">
    <property type="entry name" value="SDR_fam"/>
</dbReference>
<organism evidence="2 3">
    <name type="scientific">Sinorhizobium meliloti CCNWSX0020</name>
    <dbReference type="NCBI Taxonomy" id="1107881"/>
    <lineage>
        <taxon>Bacteria</taxon>
        <taxon>Pseudomonadati</taxon>
        <taxon>Pseudomonadota</taxon>
        <taxon>Alphaproteobacteria</taxon>
        <taxon>Hyphomicrobiales</taxon>
        <taxon>Rhizobiaceae</taxon>
        <taxon>Sinorhizobium/Ensifer group</taxon>
        <taxon>Sinorhizobium</taxon>
    </lineage>
</organism>
<dbReference type="GO" id="GO:0008667">
    <property type="term" value="F:2,3-dihydro-2,3-dihydroxybenzoate dehydrogenase activity"/>
    <property type="evidence" value="ECO:0007669"/>
    <property type="project" value="InterPro"/>
</dbReference>
<dbReference type="Gene3D" id="3.40.50.720">
    <property type="entry name" value="NAD(P)-binding Rossmann-like Domain"/>
    <property type="match status" value="1"/>
</dbReference>
<dbReference type="InterPro" id="IPR003560">
    <property type="entry name" value="DHB_DH"/>
</dbReference>
<reference evidence="2 3" key="1">
    <citation type="journal article" date="2012" name="J. Bacteriol.">
        <title>Draft Genome Sequence of Sinorhizobium meliloti CCNWSX0020, a Nitrogen-Fixing Symbiont with Copper Tolerance Capability Isolated from Lead-Zinc Mine Tailings.</title>
        <authorList>
            <person name="Li Z."/>
            <person name="Ma Z."/>
            <person name="Hao X."/>
            <person name="Wei G."/>
        </authorList>
    </citation>
    <scope>NUCLEOTIDE SEQUENCE [LARGE SCALE GENOMIC DNA]</scope>
    <source>
        <strain evidence="2 3">CCNWSX0020</strain>
    </source>
</reference>
<dbReference type="PATRIC" id="fig|1107881.3.peg.699"/>
<evidence type="ECO:0000313" key="2">
    <source>
        <dbReference type="EMBL" id="EHK79403.1"/>
    </source>
</evidence>
<evidence type="ECO:0000313" key="3">
    <source>
        <dbReference type="Proteomes" id="UP000004038"/>
    </source>
</evidence>